<reference evidence="4 5" key="1">
    <citation type="submission" date="2019-07" db="EMBL/GenBank/DDBJ databases">
        <title>Genomes of Cafeteria roenbergensis.</title>
        <authorList>
            <person name="Fischer M.G."/>
            <person name="Hackl T."/>
            <person name="Roman M."/>
        </authorList>
    </citation>
    <scope>NUCLEOTIDE SEQUENCE [LARGE SCALE GENOMIC DNA]</scope>
    <source>
        <strain evidence="4 5">Cflag</strain>
    </source>
</reference>
<dbReference type="PANTHER" id="PTHR43377:SF2">
    <property type="entry name" value="BINDING ROSSMANN FOLD OXIDOREDUCTASE, PUTATIVE (AFU_ORTHOLOGUE AFUA_4G00560)-RELATED"/>
    <property type="match status" value="1"/>
</dbReference>
<dbReference type="EMBL" id="VLTM01000175">
    <property type="protein sequence ID" value="KAA0146902.1"/>
    <property type="molecule type" value="Genomic_DNA"/>
</dbReference>
<name>A0A5A8C1E2_CAFRO</name>
<dbReference type="Pfam" id="PF02894">
    <property type="entry name" value="GFO_IDH_MocA_C"/>
    <property type="match status" value="1"/>
</dbReference>
<dbReference type="AlphaFoldDB" id="A0A5A8C1E2"/>
<evidence type="ECO:0008006" key="6">
    <source>
        <dbReference type="Google" id="ProtNLM"/>
    </source>
</evidence>
<feature type="region of interest" description="Disordered" evidence="1">
    <location>
        <begin position="542"/>
        <end position="646"/>
    </location>
</feature>
<evidence type="ECO:0000259" key="2">
    <source>
        <dbReference type="Pfam" id="PF01408"/>
    </source>
</evidence>
<sequence length="646" mass="68614">MAAEARRPSGEGSSPEPPPASAIIVGAGARGKTYAQYGLEHPDRLRIVGVAEPRAHHRNIVQQRFDLPPEAVFTDWTQLAARPRMADAVIIATQDTMHVAPAMAFADLGYHILLEKPMAVSTHDCQRIADAAKRNNVLLAVCHVLRYTPYMRKMIELIRSGAIGEVVNVSHLEPIGSWHFAHSYVRGAWRREDESSFMLMTKCCHDIDLIRHIVGKSCQRVASFGSVSHFRRDKKPPGAGMRCLSCSVEPTCPFSAKRLYLDPCREGHRGWPISGITDGEPTPPDVEEALSSGPYGRCVYECDNDVCDQQVVSMEFDGGVTATLTTAAFTHKVCQRHTRVFGTRGELEGDGDSELVWFDFATRARKVIHTGTAPATTRMTGHGGADYHLADAFVQALRQRDPTRVLSGPDETLESHLIVFAAEAARRSGQVLSVPTALKHGLHGAVAEARGGDPSSHASIVERVGPELHQALRRLERGPDDSPMAPLGMALPPSTTAPISAAATLPPRIEAALGGVLTPSTKVHVTAMPAHTLPAAAAAAGAGAGSPLRSPAPYASPALTPLGRPSFAERGRSANTPHRQLTAPLSPPPLASNLSDLDDDDDDMVEDEDDARQGGKAAAANQSSSSSSSSSSSAAAAAAATGAARG</sequence>
<dbReference type="Proteomes" id="UP000325113">
    <property type="component" value="Unassembled WGS sequence"/>
</dbReference>
<evidence type="ECO:0000259" key="3">
    <source>
        <dbReference type="Pfam" id="PF02894"/>
    </source>
</evidence>
<dbReference type="PANTHER" id="PTHR43377">
    <property type="entry name" value="BILIVERDIN REDUCTASE A"/>
    <property type="match status" value="1"/>
</dbReference>
<gene>
    <name evidence="4" type="ORF">FNF31_07681</name>
</gene>
<feature type="compositionally biased region" description="Acidic residues" evidence="1">
    <location>
        <begin position="596"/>
        <end position="610"/>
    </location>
</feature>
<evidence type="ECO:0000313" key="5">
    <source>
        <dbReference type="Proteomes" id="UP000325113"/>
    </source>
</evidence>
<organism evidence="4 5">
    <name type="scientific">Cafeteria roenbergensis</name>
    <name type="common">Marine flagellate</name>
    <dbReference type="NCBI Taxonomy" id="33653"/>
    <lineage>
        <taxon>Eukaryota</taxon>
        <taxon>Sar</taxon>
        <taxon>Stramenopiles</taxon>
        <taxon>Bigyra</taxon>
        <taxon>Opalozoa</taxon>
        <taxon>Bicosoecida</taxon>
        <taxon>Cafeteriaceae</taxon>
        <taxon>Cafeteria</taxon>
    </lineage>
</organism>
<dbReference type="Gene3D" id="3.30.360.10">
    <property type="entry name" value="Dihydrodipicolinate Reductase, domain 2"/>
    <property type="match status" value="1"/>
</dbReference>
<comment type="caution">
    <text evidence="4">The sequence shown here is derived from an EMBL/GenBank/DDBJ whole genome shotgun (WGS) entry which is preliminary data.</text>
</comment>
<feature type="domain" description="Gfo/Idh/MocA-like oxidoreductase N-terminal" evidence="2">
    <location>
        <begin position="23"/>
        <end position="142"/>
    </location>
</feature>
<dbReference type="Pfam" id="PF01408">
    <property type="entry name" value="GFO_IDH_MocA"/>
    <property type="match status" value="1"/>
</dbReference>
<evidence type="ECO:0000256" key="1">
    <source>
        <dbReference type="SAM" id="MobiDB-lite"/>
    </source>
</evidence>
<dbReference type="GO" id="GO:0000166">
    <property type="term" value="F:nucleotide binding"/>
    <property type="evidence" value="ECO:0007669"/>
    <property type="project" value="InterPro"/>
</dbReference>
<feature type="region of interest" description="Disordered" evidence="1">
    <location>
        <begin position="1"/>
        <end position="21"/>
    </location>
</feature>
<dbReference type="InterPro" id="IPR051450">
    <property type="entry name" value="Gfo/Idh/MocA_Oxidoreductases"/>
</dbReference>
<dbReference type="InterPro" id="IPR036291">
    <property type="entry name" value="NAD(P)-bd_dom_sf"/>
</dbReference>
<proteinExistence type="predicted"/>
<accession>A0A5A8C1E2</accession>
<protein>
    <recommendedName>
        <fullName evidence="6">Gfo/Idh/MocA-like oxidoreductase N-terminal domain-containing protein</fullName>
    </recommendedName>
</protein>
<feature type="domain" description="Gfo/Idh/MocA-like oxidoreductase C-terminal" evidence="3">
    <location>
        <begin position="156"/>
        <end position="430"/>
    </location>
</feature>
<dbReference type="InterPro" id="IPR000683">
    <property type="entry name" value="Gfo/Idh/MocA-like_OxRdtase_N"/>
</dbReference>
<dbReference type="Gene3D" id="3.40.50.720">
    <property type="entry name" value="NAD(P)-binding Rossmann-like Domain"/>
    <property type="match status" value="1"/>
</dbReference>
<dbReference type="SUPFAM" id="SSF51735">
    <property type="entry name" value="NAD(P)-binding Rossmann-fold domains"/>
    <property type="match status" value="1"/>
</dbReference>
<dbReference type="InterPro" id="IPR004104">
    <property type="entry name" value="Gfo/Idh/MocA-like_OxRdtase_C"/>
</dbReference>
<dbReference type="SUPFAM" id="SSF55347">
    <property type="entry name" value="Glyceraldehyde-3-phosphate dehydrogenase-like, C-terminal domain"/>
    <property type="match status" value="1"/>
</dbReference>
<evidence type="ECO:0000313" key="4">
    <source>
        <dbReference type="EMBL" id="KAA0146902.1"/>
    </source>
</evidence>
<feature type="compositionally biased region" description="Low complexity" evidence="1">
    <location>
        <begin position="617"/>
        <end position="646"/>
    </location>
</feature>